<organism evidence="2 3">
    <name type="scientific">Stakelama tenebrarum</name>
    <dbReference type="NCBI Taxonomy" id="2711215"/>
    <lineage>
        <taxon>Bacteria</taxon>
        <taxon>Pseudomonadati</taxon>
        <taxon>Pseudomonadota</taxon>
        <taxon>Alphaproteobacteria</taxon>
        <taxon>Sphingomonadales</taxon>
        <taxon>Sphingomonadaceae</taxon>
        <taxon>Stakelama</taxon>
    </lineage>
</organism>
<dbReference type="EMBL" id="CP049109">
    <property type="protein sequence ID" value="QIG79105.1"/>
    <property type="molecule type" value="Genomic_DNA"/>
</dbReference>
<dbReference type="AlphaFoldDB" id="A0A6G6Y2F6"/>
<sequence>MISNNLASLIAFPLIAATPLLSAPSPDDAMFEYATCRRSIEKAGRIRFDYTGVFTRTANGLTPANGHTDFTHRADEAYRSDHLLTDAGNAERITRFTKSGRVPRFTIRIPGLVEGDYSALKVQYSNGTRQLESMHIGIVPNRPTTIERRFDGSAADIFDVPFSVTVLDYGGVRVYHAYFRPEPAAALRAGMSITRSSEAYFTGKASNPLPEGCQPYRRGDDA</sequence>
<accession>A0A6G6Y2F6</accession>
<dbReference type="Proteomes" id="UP000501568">
    <property type="component" value="Chromosome"/>
</dbReference>
<protein>
    <submittedName>
        <fullName evidence="2">Uncharacterized protein</fullName>
    </submittedName>
</protein>
<dbReference type="RefSeq" id="WP_165326106.1">
    <property type="nucleotide sequence ID" value="NZ_CP049109.1"/>
</dbReference>
<keyword evidence="1" id="KW-0732">Signal</keyword>
<keyword evidence="3" id="KW-1185">Reference proteome</keyword>
<name>A0A6G6Y2F6_9SPHN</name>
<gene>
    <name evidence="2" type="ORF">G5C33_04425</name>
</gene>
<dbReference type="KEGG" id="spzr:G5C33_04425"/>
<evidence type="ECO:0000313" key="3">
    <source>
        <dbReference type="Proteomes" id="UP000501568"/>
    </source>
</evidence>
<feature type="signal peptide" evidence="1">
    <location>
        <begin position="1"/>
        <end position="22"/>
    </location>
</feature>
<evidence type="ECO:0000256" key="1">
    <source>
        <dbReference type="SAM" id="SignalP"/>
    </source>
</evidence>
<feature type="chain" id="PRO_5026318285" evidence="1">
    <location>
        <begin position="23"/>
        <end position="222"/>
    </location>
</feature>
<proteinExistence type="predicted"/>
<evidence type="ECO:0000313" key="2">
    <source>
        <dbReference type="EMBL" id="QIG79105.1"/>
    </source>
</evidence>
<reference evidence="2 3" key="1">
    <citation type="submission" date="2020-02" db="EMBL/GenBank/DDBJ databases">
        <authorList>
            <person name="Zheng R.K."/>
            <person name="Sun C.M."/>
        </authorList>
    </citation>
    <scope>NUCLEOTIDE SEQUENCE [LARGE SCALE GENOMIC DNA]</scope>
    <source>
        <strain evidence="3">zrk23</strain>
    </source>
</reference>